<organism evidence="2 3">
    <name type="scientific">Cinchona calisaya</name>
    <dbReference type="NCBI Taxonomy" id="153742"/>
    <lineage>
        <taxon>Eukaryota</taxon>
        <taxon>Viridiplantae</taxon>
        <taxon>Streptophyta</taxon>
        <taxon>Embryophyta</taxon>
        <taxon>Tracheophyta</taxon>
        <taxon>Spermatophyta</taxon>
        <taxon>Magnoliopsida</taxon>
        <taxon>eudicotyledons</taxon>
        <taxon>Gunneridae</taxon>
        <taxon>Pentapetalae</taxon>
        <taxon>asterids</taxon>
        <taxon>lamiids</taxon>
        <taxon>Gentianales</taxon>
        <taxon>Rubiaceae</taxon>
        <taxon>Cinchonoideae</taxon>
        <taxon>Cinchoneae</taxon>
        <taxon>Cinchona</taxon>
    </lineage>
</organism>
<reference evidence="2 3" key="1">
    <citation type="submission" date="2024-11" db="EMBL/GenBank/DDBJ databases">
        <title>A near-complete genome assembly of Cinchona calisaya.</title>
        <authorList>
            <person name="Lian D.C."/>
            <person name="Zhao X.W."/>
            <person name="Wei L."/>
        </authorList>
    </citation>
    <scope>NUCLEOTIDE SEQUENCE [LARGE SCALE GENOMIC DNA]</scope>
    <source>
        <tissue evidence="2">Nenye</tissue>
    </source>
</reference>
<comment type="caution">
    <text evidence="2">The sequence shown here is derived from an EMBL/GenBank/DDBJ whole genome shotgun (WGS) entry which is preliminary data.</text>
</comment>
<evidence type="ECO:0000259" key="1">
    <source>
        <dbReference type="Pfam" id="PF03478"/>
    </source>
</evidence>
<sequence>MGDWSQLIPDLLVSIAKRIQSVEDFVAFGGVCSSWRAAAIKDNFVESWPTVPLLMLAERKIATIGNFTVYLKARFGGGYLSPEQKVKNVSNREDGLSLWKPSDTSEYVVIVIHSATSFLGFWKPGYDSWKRIDTYNNWTRLQPFNVVFSDVNYYNGKFYAISYERDVWVLDISESANARYLFSIDYELIKCRGKYLVDSGGELLIVARNGTGLSDDEEETYGVTDFRVIQLDLNKSRWKEVKSLGERAIFLGHNSAFLWMLLAFRV</sequence>
<dbReference type="InterPro" id="IPR005174">
    <property type="entry name" value="KIB1-4_b-propeller"/>
</dbReference>
<gene>
    <name evidence="2" type="ORF">ACH5RR_041226</name>
</gene>
<proteinExistence type="predicted"/>
<dbReference type="Pfam" id="PF03478">
    <property type="entry name" value="Beta-prop_KIB1-4"/>
    <property type="match status" value="1"/>
</dbReference>
<evidence type="ECO:0000313" key="2">
    <source>
        <dbReference type="EMBL" id="KAL3498494.1"/>
    </source>
</evidence>
<dbReference type="Gene3D" id="1.20.1280.50">
    <property type="match status" value="1"/>
</dbReference>
<evidence type="ECO:0000313" key="3">
    <source>
        <dbReference type="Proteomes" id="UP001630127"/>
    </source>
</evidence>
<dbReference type="PANTHER" id="PTHR33110:SF148">
    <property type="entry name" value="F-BOX DOMAIN-CONTAINING PROTEIN"/>
    <property type="match status" value="1"/>
</dbReference>
<dbReference type="Proteomes" id="UP001630127">
    <property type="component" value="Unassembled WGS sequence"/>
</dbReference>
<dbReference type="PANTHER" id="PTHR33110">
    <property type="entry name" value="F-BOX/KELCH-REPEAT PROTEIN-RELATED"/>
    <property type="match status" value="1"/>
</dbReference>
<name>A0ABD2XT87_9GENT</name>
<keyword evidence="3" id="KW-1185">Reference proteome</keyword>
<dbReference type="EMBL" id="JBJUIK010000017">
    <property type="protein sequence ID" value="KAL3498494.1"/>
    <property type="molecule type" value="Genomic_DNA"/>
</dbReference>
<feature type="domain" description="KIB1-4 beta-propeller" evidence="1">
    <location>
        <begin position="96"/>
        <end position="257"/>
    </location>
</feature>
<accession>A0ABD2XT87</accession>
<protein>
    <recommendedName>
        <fullName evidence="1">KIB1-4 beta-propeller domain-containing protein</fullName>
    </recommendedName>
</protein>
<dbReference type="AlphaFoldDB" id="A0ABD2XT87"/>